<organism evidence="2">
    <name type="scientific">uncultured Rubrobacteraceae bacterium</name>
    <dbReference type="NCBI Taxonomy" id="349277"/>
    <lineage>
        <taxon>Bacteria</taxon>
        <taxon>Bacillati</taxon>
        <taxon>Actinomycetota</taxon>
        <taxon>Rubrobacteria</taxon>
        <taxon>Rubrobacterales</taxon>
        <taxon>Rubrobacteraceae</taxon>
        <taxon>environmental samples</taxon>
    </lineage>
</organism>
<proteinExistence type="predicted"/>
<feature type="non-terminal residue" evidence="2">
    <location>
        <position position="85"/>
    </location>
</feature>
<accession>A0A6J4TBK7</accession>
<feature type="compositionally biased region" description="Basic and acidic residues" evidence="1">
    <location>
        <begin position="1"/>
        <end position="10"/>
    </location>
</feature>
<reference evidence="2" key="1">
    <citation type="submission" date="2020-02" db="EMBL/GenBank/DDBJ databases">
        <authorList>
            <person name="Meier V. D."/>
        </authorList>
    </citation>
    <scope>NUCLEOTIDE SEQUENCE</scope>
    <source>
        <strain evidence="2">AVDCRST_MAG12</strain>
    </source>
</reference>
<sequence>GKAAEPEHTRRRDGRRRPHRAALAYLLPPWPAARHRTPRGRVAAPSLFSHLSSPKGHPPGFPYRSSRRRVRAAGRPLARGRGRMV</sequence>
<feature type="non-terminal residue" evidence="2">
    <location>
        <position position="1"/>
    </location>
</feature>
<evidence type="ECO:0000313" key="2">
    <source>
        <dbReference type="EMBL" id="CAA9519068.1"/>
    </source>
</evidence>
<gene>
    <name evidence="2" type="ORF">AVDCRST_MAG12-3668</name>
</gene>
<feature type="region of interest" description="Disordered" evidence="1">
    <location>
        <begin position="1"/>
        <end position="20"/>
    </location>
</feature>
<name>A0A6J4TBK7_9ACTN</name>
<dbReference type="EMBL" id="CADCVK010000514">
    <property type="protein sequence ID" value="CAA9519068.1"/>
    <property type="molecule type" value="Genomic_DNA"/>
</dbReference>
<protein>
    <submittedName>
        <fullName evidence="2">Uncharacterized protein</fullName>
    </submittedName>
</protein>
<feature type="compositionally biased region" description="Basic residues" evidence="1">
    <location>
        <begin position="11"/>
        <end position="20"/>
    </location>
</feature>
<feature type="region of interest" description="Disordered" evidence="1">
    <location>
        <begin position="47"/>
        <end position="85"/>
    </location>
</feature>
<dbReference type="AlphaFoldDB" id="A0A6J4TBK7"/>
<feature type="compositionally biased region" description="Basic residues" evidence="1">
    <location>
        <begin position="65"/>
        <end position="85"/>
    </location>
</feature>
<evidence type="ECO:0000256" key="1">
    <source>
        <dbReference type="SAM" id="MobiDB-lite"/>
    </source>
</evidence>